<proteinExistence type="predicted"/>
<organism evidence="1">
    <name type="scientific">Rhizophora mucronata</name>
    <name type="common">Asiatic mangrove</name>
    <dbReference type="NCBI Taxonomy" id="61149"/>
    <lineage>
        <taxon>Eukaryota</taxon>
        <taxon>Viridiplantae</taxon>
        <taxon>Streptophyta</taxon>
        <taxon>Embryophyta</taxon>
        <taxon>Tracheophyta</taxon>
        <taxon>Spermatophyta</taxon>
        <taxon>Magnoliopsida</taxon>
        <taxon>eudicotyledons</taxon>
        <taxon>Gunneridae</taxon>
        <taxon>Pentapetalae</taxon>
        <taxon>rosids</taxon>
        <taxon>fabids</taxon>
        <taxon>Malpighiales</taxon>
        <taxon>Rhizophoraceae</taxon>
        <taxon>Rhizophora</taxon>
    </lineage>
</organism>
<dbReference type="EMBL" id="GGEC01077250">
    <property type="protein sequence ID" value="MBX57734.1"/>
    <property type="molecule type" value="Transcribed_RNA"/>
</dbReference>
<accession>A0A2P2PSL1</accession>
<protein>
    <submittedName>
        <fullName evidence="1">Uncharacterized protein</fullName>
    </submittedName>
</protein>
<sequence>MHHGIFFSGYLDIPSCIGVLHFSPQMG</sequence>
<reference evidence="1" key="1">
    <citation type="submission" date="2018-02" db="EMBL/GenBank/DDBJ databases">
        <title>Rhizophora mucronata_Transcriptome.</title>
        <authorList>
            <person name="Meera S.P."/>
            <person name="Sreeshan A."/>
            <person name="Augustine A."/>
        </authorList>
    </citation>
    <scope>NUCLEOTIDE SEQUENCE</scope>
    <source>
        <tissue evidence="1">Leaf</tissue>
    </source>
</reference>
<evidence type="ECO:0000313" key="1">
    <source>
        <dbReference type="EMBL" id="MBX57734.1"/>
    </source>
</evidence>
<name>A0A2P2PSL1_RHIMU</name>
<dbReference type="AlphaFoldDB" id="A0A2P2PSL1"/>